<reference evidence="2" key="2">
    <citation type="submission" date="2023-06" db="EMBL/GenBank/DDBJ databases">
        <title>Black Yeasts Isolated from many extreme environments.</title>
        <authorList>
            <person name="Coleine C."/>
            <person name="Stajich J.E."/>
            <person name="Selbmann L."/>
        </authorList>
    </citation>
    <scope>NUCLEOTIDE SEQUENCE</scope>
    <source>
        <strain evidence="2">CCFEE 5200</strain>
    </source>
</reference>
<comment type="caution">
    <text evidence="3">The sequence shown here is derived from an EMBL/GenBank/DDBJ whole genome shotgun (WGS) entry which is preliminary data.</text>
</comment>
<sequence>MAPRYEKTQEKGIARLVRGLSSMFISKNFADLQVVLGDRTWLVHRNIVCCRSDFFARACEGAFMEGKECIVGLHDDDPAVVDRMFHYIYHNAYDDADTDVAPVLLNVRMVAIAEKYFVDHLAHLAISKLNHFAADAWATLGFADAIEEAYTTTADSDRALRNTLLDIVVQHAHDLFDSQQTTFAHFQAMAARTPSFSAEVTGRLAPPLAAFADLGIYRCPYKCRVLFASSMRETQWFNWFCPQCARVMPSKSFIWWQKHRMVLRPSVEVADGYGGN</sequence>
<dbReference type="PROSITE" id="PS50097">
    <property type="entry name" value="BTB"/>
    <property type="match status" value="1"/>
</dbReference>
<reference evidence="3 4" key="1">
    <citation type="submission" date="2017-03" db="EMBL/GenBank/DDBJ databases">
        <title>Genomes of endolithic fungi from Antarctica.</title>
        <authorList>
            <person name="Coleine C."/>
            <person name="Masonjones S."/>
            <person name="Stajich J.E."/>
        </authorList>
    </citation>
    <scope>NUCLEOTIDE SEQUENCE [LARGE SCALE GENOMIC DNA]</scope>
    <source>
        <strain evidence="3 4">CCFEE 5311</strain>
    </source>
</reference>
<dbReference type="Proteomes" id="UP000310066">
    <property type="component" value="Unassembled WGS sequence"/>
</dbReference>
<dbReference type="STRING" id="329885.A0A4U0V025"/>
<dbReference type="PANTHER" id="PTHR47843:SF5">
    <property type="entry name" value="BTB_POZ DOMAIN PROTEIN"/>
    <property type="match status" value="1"/>
</dbReference>
<dbReference type="EMBL" id="NAJP01000025">
    <property type="protein sequence ID" value="TKA41888.1"/>
    <property type="molecule type" value="Genomic_DNA"/>
</dbReference>
<evidence type="ECO:0000313" key="3">
    <source>
        <dbReference type="EMBL" id="TKA41888.1"/>
    </source>
</evidence>
<dbReference type="InterPro" id="IPR000210">
    <property type="entry name" value="BTB/POZ_dom"/>
</dbReference>
<dbReference type="OrthoDB" id="6359816at2759"/>
<feature type="domain" description="BTB" evidence="1">
    <location>
        <begin position="30"/>
        <end position="97"/>
    </location>
</feature>
<proteinExistence type="predicted"/>
<dbReference type="Proteomes" id="UP001175353">
    <property type="component" value="Unassembled WGS sequence"/>
</dbReference>
<evidence type="ECO:0000313" key="4">
    <source>
        <dbReference type="Proteomes" id="UP000310066"/>
    </source>
</evidence>
<dbReference type="SUPFAM" id="SSF54695">
    <property type="entry name" value="POZ domain"/>
    <property type="match status" value="1"/>
</dbReference>
<gene>
    <name evidence="3" type="ORF">B0A54_06569</name>
    <name evidence="2" type="ORF">LTR91_020775</name>
</gene>
<evidence type="ECO:0000259" key="1">
    <source>
        <dbReference type="PROSITE" id="PS50097"/>
    </source>
</evidence>
<evidence type="ECO:0000313" key="2">
    <source>
        <dbReference type="EMBL" id="KAK0959582.1"/>
    </source>
</evidence>
<keyword evidence="5" id="KW-1185">Reference proteome</keyword>
<protein>
    <recommendedName>
        <fullName evidence="1">BTB domain-containing protein</fullName>
    </recommendedName>
</protein>
<dbReference type="InterPro" id="IPR011333">
    <property type="entry name" value="SKP1/BTB/POZ_sf"/>
</dbReference>
<dbReference type="PANTHER" id="PTHR47843">
    <property type="entry name" value="BTB DOMAIN-CONTAINING PROTEIN-RELATED"/>
    <property type="match status" value="1"/>
</dbReference>
<dbReference type="Pfam" id="PF00651">
    <property type="entry name" value="BTB"/>
    <property type="match status" value="1"/>
</dbReference>
<dbReference type="Gene3D" id="3.30.710.10">
    <property type="entry name" value="Potassium Channel Kv1.1, Chain A"/>
    <property type="match status" value="1"/>
</dbReference>
<name>A0A4U0V025_9PEZI</name>
<dbReference type="AlphaFoldDB" id="A0A4U0V025"/>
<evidence type="ECO:0000313" key="5">
    <source>
        <dbReference type="Proteomes" id="UP001175353"/>
    </source>
</evidence>
<dbReference type="EMBL" id="JAUJLE010000350">
    <property type="protein sequence ID" value="KAK0959582.1"/>
    <property type="molecule type" value="Genomic_DNA"/>
</dbReference>
<organism evidence="3 4">
    <name type="scientific">Friedmanniomyces endolithicus</name>
    <dbReference type="NCBI Taxonomy" id="329885"/>
    <lineage>
        <taxon>Eukaryota</taxon>
        <taxon>Fungi</taxon>
        <taxon>Dikarya</taxon>
        <taxon>Ascomycota</taxon>
        <taxon>Pezizomycotina</taxon>
        <taxon>Dothideomycetes</taxon>
        <taxon>Dothideomycetidae</taxon>
        <taxon>Mycosphaerellales</taxon>
        <taxon>Teratosphaeriaceae</taxon>
        <taxon>Friedmanniomyces</taxon>
    </lineage>
</organism>
<dbReference type="CDD" id="cd18186">
    <property type="entry name" value="BTB_POZ_ZBTB_KLHL-like"/>
    <property type="match status" value="1"/>
</dbReference>
<accession>A0A4U0V025</accession>